<dbReference type="InterPro" id="IPR052353">
    <property type="entry name" value="Benzoxazolinone_Detox_Enz"/>
</dbReference>
<dbReference type="PROSITE" id="PS51340">
    <property type="entry name" value="MOSC"/>
    <property type="match status" value="1"/>
</dbReference>
<evidence type="ECO:0000313" key="3">
    <source>
        <dbReference type="Proteomes" id="UP000249451"/>
    </source>
</evidence>
<gene>
    <name evidence="2" type="ORF">DI609_02460</name>
</gene>
<dbReference type="InterPro" id="IPR005302">
    <property type="entry name" value="MoCF_Sase_C"/>
</dbReference>
<reference evidence="2 3" key="1">
    <citation type="submission" date="2017-11" db="EMBL/GenBank/DDBJ databases">
        <title>Infants hospitalized years apart are colonized by the same room-sourced microbial strains.</title>
        <authorList>
            <person name="Brooks B."/>
            <person name="Olm M.R."/>
            <person name="Firek B.A."/>
            <person name="Baker R."/>
            <person name="Thomas B.C."/>
            <person name="Morowitz M.J."/>
            <person name="Banfield J.F."/>
        </authorList>
    </citation>
    <scope>NUCLEOTIDE SEQUENCE [LARGE SCALE GENOMIC DNA]</scope>
    <source>
        <strain evidence="2">S2_012_000_R3_87</strain>
    </source>
</reference>
<dbReference type="Proteomes" id="UP000249451">
    <property type="component" value="Unassembled WGS sequence"/>
</dbReference>
<protein>
    <submittedName>
        <fullName evidence="2">MOSC domain-containing protein</fullName>
    </submittedName>
</protein>
<dbReference type="PANTHER" id="PTHR30212:SF2">
    <property type="entry name" value="PROTEIN YIIM"/>
    <property type="match status" value="1"/>
</dbReference>
<organism evidence="2 3">
    <name type="scientific">Corynebacterium urealyticum</name>
    <dbReference type="NCBI Taxonomy" id="43771"/>
    <lineage>
        <taxon>Bacteria</taxon>
        <taxon>Bacillati</taxon>
        <taxon>Actinomycetota</taxon>
        <taxon>Actinomycetes</taxon>
        <taxon>Mycobacteriales</taxon>
        <taxon>Corynebacteriaceae</taxon>
        <taxon>Corynebacterium</taxon>
    </lineage>
</organism>
<dbReference type="PANTHER" id="PTHR30212">
    <property type="entry name" value="PROTEIN YIIM"/>
    <property type="match status" value="1"/>
</dbReference>
<dbReference type="GO" id="GO:0030170">
    <property type="term" value="F:pyridoxal phosphate binding"/>
    <property type="evidence" value="ECO:0007669"/>
    <property type="project" value="InterPro"/>
</dbReference>
<dbReference type="Gene3D" id="2.40.33.20">
    <property type="entry name" value="PK beta-barrel domain-like"/>
    <property type="match status" value="1"/>
</dbReference>
<feature type="domain" description="MOSC" evidence="1">
    <location>
        <begin position="47"/>
        <end position="181"/>
    </location>
</feature>
<dbReference type="AlphaFoldDB" id="A0A2W5BAU8"/>
<sequence>MANTDAAFLIDAEPSVLQVAVGRPQPNPAGTYEHTGIEKLPQAHIDVLAPGPDYGDGSGVVGDTIGDDKHHGGADKAVYAFAREELDFWEDELGRELVYGSFGENITTAGVKWSEVCIGQRVSMGSAELEVSVPRTPCATFAAWLDEKGWVKRFAQHGDCGAYFRVITAGRIRPLDEIRFGPVPEHGVTMGEAFAAKLGDKESARKVFDAGVLPGHHHEQLGRLLN</sequence>
<dbReference type="SUPFAM" id="SSF50800">
    <property type="entry name" value="PK beta-barrel domain-like"/>
    <property type="match status" value="1"/>
</dbReference>
<dbReference type="EMBL" id="QFNY01000036">
    <property type="protein sequence ID" value="PZP02447.1"/>
    <property type="molecule type" value="Genomic_DNA"/>
</dbReference>
<evidence type="ECO:0000259" key="1">
    <source>
        <dbReference type="PROSITE" id="PS51340"/>
    </source>
</evidence>
<dbReference type="Pfam" id="PF03473">
    <property type="entry name" value="MOSC"/>
    <property type="match status" value="1"/>
</dbReference>
<accession>A0A2W5BAU8</accession>
<evidence type="ECO:0000313" key="2">
    <source>
        <dbReference type="EMBL" id="PZP02447.1"/>
    </source>
</evidence>
<proteinExistence type="predicted"/>
<dbReference type="GO" id="GO:0030151">
    <property type="term" value="F:molybdenum ion binding"/>
    <property type="evidence" value="ECO:0007669"/>
    <property type="project" value="InterPro"/>
</dbReference>
<comment type="caution">
    <text evidence="2">The sequence shown here is derived from an EMBL/GenBank/DDBJ whole genome shotgun (WGS) entry which is preliminary data.</text>
</comment>
<dbReference type="GO" id="GO:0003824">
    <property type="term" value="F:catalytic activity"/>
    <property type="evidence" value="ECO:0007669"/>
    <property type="project" value="InterPro"/>
</dbReference>
<dbReference type="InterPro" id="IPR011037">
    <property type="entry name" value="Pyrv_Knase-like_insert_dom_sf"/>
</dbReference>
<name>A0A2W5BAU8_9CORY</name>